<dbReference type="EC" id="2.7.13.3" evidence="10"/>
<dbReference type="InterPro" id="IPR050640">
    <property type="entry name" value="Bact_2-comp_sensor_kinase"/>
</dbReference>
<feature type="domain" description="HAMP" evidence="9">
    <location>
        <begin position="314"/>
        <end position="366"/>
    </location>
</feature>
<keyword evidence="6 8" id="KW-0472">Membrane</keyword>
<evidence type="ECO:0000313" key="10">
    <source>
        <dbReference type="EMBL" id="MFC4601099.1"/>
    </source>
</evidence>
<keyword evidence="8" id="KW-1133">Transmembrane helix</keyword>
<dbReference type="RefSeq" id="WP_378100769.1">
    <property type="nucleotide sequence ID" value="NZ_JBHSEP010000022.1"/>
</dbReference>
<dbReference type="Gene3D" id="3.30.565.10">
    <property type="entry name" value="Histidine kinase-like ATPase, C-terminal domain"/>
    <property type="match status" value="1"/>
</dbReference>
<dbReference type="InterPro" id="IPR036890">
    <property type="entry name" value="HATPase_C_sf"/>
</dbReference>
<evidence type="ECO:0000256" key="1">
    <source>
        <dbReference type="ARBA" id="ARBA00004651"/>
    </source>
</evidence>
<dbReference type="Pfam" id="PF06580">
    <property type="entry name" value="His_kinase"/>
    <property type="match status" value="1"/>
</dbReference>
<dbReference type="CDD" id="cd06225">
    <property type="entry name" value="HAMP"/>
    <property type="match status" value="1"/>
</dbReference>
<keyword evidence="5 10" id="KW-0418">Kinase</keyword>
<evidence type="ECO:0000256" key="8">
    <source>
        <dbReference type="SAM" id="Phobius"/>
    </source>
</evidence>
<keyword evidence="11" id="KW-1185">Reference proteome</keyword>
<dbReference type="PANTHER" id="PTHR34220:SF7">
    <property type="entry name" value="SENSOR HISTIDINE KINASE YPDA"/>
    <property type="match status" value="1"/>
</dbReference>
<feature type="transmembrane region" description="Helical" evidence="8">
    <location>
        <begin position="295"/>
        <end position="316"/>
    </location>
</feature>
<dbReference type="EMBL" id="JBHSEP010000022">
    <property type="protein sequence ID" value="MFC4601099.1"/>
    <property type="molecule type" value="Genomic_DNA"/>
</dbReference>
<dbReference type="SUPFAM" id="SSF55874">
    <property type="entry name" value="ATPase domain of HSP90 chaperone/DNA topoisomerase II/histidine kinase"/>
    <property type="match status" value="1"/>
</dbReference>
<dbReference type="Proteomes" id="UP001596028">
    <property type="component" value="Unassembled WGS sequence"/>
</dbReference>
<evidence type="ECO:0000259" key="9">
    <source>
        <dbReference type="PROSITE" id="PS50885"/>
    </source>
</evidence>
<keyword evidence="2" id="KW-1003">Cell membrane</keyword>
<dbReference type="InterPro" id="IPR003660">
    <property type="entry name" value="HAMP_dom"/>
</dbReference>
<organism evidence="10 11">
    <name type="scientific">Cohnella hongkongensis</name>
    <dbReference type="NCBI Taxonomy" id="178337"/>
    <lineage>
        <taxon>Bacteria</taxon>
        <taxon>Bacillati</taxon>
        <taxon>Bacillota</taxon>
        <taxon>Bacilli</taxon>
        <taxon>Bacillales</taxon>
        <taxon>Paenibacillaceae</taxon>
        <taxon>Cohnella</taxon>
    </lineage>
</organism>
<accession>A0ABV9FIQ9</accession>
<keyword evidence="3" id="KW-0597">Phosphoprotein</keyword>
<name>A0ABV9FIQ9_9BACL</name>
<evidence type="ECO:0000256" key="2">
    <source>
        <dbReference type="ARBA" id="ARBA00022475"/>
    </source>
</evidence>
<keyword evidence="4 10" id="KW-0808">Transferase</keyword>
<dbReference type="SMART" id="SM00304">
    <property type="entry name" value="HAMP"/>
    <property type="match status" value="1"/>
</dbReference>
<comment type="subcellular location">
    <subcellularLocation>
        <location evidence="1">Cell membrane</location>
        <topology evidence="1">Multi-pass membrane protein</topology>
    </subcellularLocation>
</comment>
<dbReference type="InterPro" id="IPR003594">
    <property type="entry name" value="HATPase_dom"/>
</dbReference>
<dbReference type="GO" id="GO:0004673">
    <property type="term" value="F:protein histidine kinase activity"/>
    <property type="evidence" value="ECO:0007669"/>
    <property type="project" value="UniProtKB-EC"/>
</dbReference>
<feature type="transmembrane region" description="Helical" evidence="8">
    <location>
        <begin position="12"/>
        <end position="32"/>
    </location>
</feature>
<keyword evidence="8" id="KW-0812">Transmembrane</keyword>
<dbReference type="SUPFAM" id="SSF158472">
    <property type="entry name" value="HAMP domain-like"/>
    <property type="match status" value="1"/>
</dbReference>
<dbReference type="PROSITE" id="PS50885">
    <property type="entry name" value="HAMP"/>
    <property type="match status" value="1"/>
</dbReference>
<sequence>MALPFTSLRTKWIAAFVAFVLVPILGASLYTYKEIENILRHQVESSAEERLHQINLNIERKLQTMMHATASLVIDENVKRALLRPPVTERDMLDNTHVMDKKFLEMSTATASDSFYFSVFDNYGSLYTNWGRTPQAMSAIKESEWFRHTLEENGYMVWTLNHASYAAPDKQTLLTVSMVFRDESNRGIGQLVISEPTQSYLDILQAGHPATPGFGLLVGPGDQALTPLPEEALPLYEALRPVIESSGDGTVSTQANGAKFVLSTYSLPMTGWKIVQIVPHGAVFREIDRIRNVSITIFSVSMVVFLGVIVFFSNMLTRPLRRLRNVMKQVEKGRLDVTVEIATRDEAGLLGQAFNKMLDRLRGHIDREIVLERHHEQAKLEALQAQINPHFLHNTLNTIRWMSIMAGTKPITEMLMSLGHLLDMSIHRGQELISLREEMDNVRYFMTIQRYRFGDHVSVSEQLEEETLDALVPKLSLQPLVENVYRHASFQEGQGEMLIRSRVVAPGELLLEIVDNGLEVNKERLRDIAERIGDDERPAGFTSVGLRNVHKRVRMMYGEGYGVAIRRAEEEGRTYVSIRLPLERQPEPEAEVKEDDENRRRGR</sequence>
<evidence type="ECO:0000256" key="6">
    <source>
        <dbReference type="ARBA" id="ARBA00023136"/>
    </source>
</evidence>
<dbReference type="Pfam" id="PF02518">
    <property type="entry name" value="HATPase_c"/>
    <property type="match status" value="1"/>
</dbReference>
<evidence type="ECO:0000256" key="5">
    <source>
        <dbReference type="ARBA" id="ARBA00022777"/>
    </source>
</evidence>
<dbReference type="Pfam" id="PF00672">
    <property type="entry name" value="HAMP"/>
    <property type="match status" value="1"/>
</dbReference>
<gene>
    <name evidence="10" type="ORF">ACFO3S_22850</name>
</gene>
<evidence type="ECO:0000256" key="4">
    <source>
        <dbReference type="ARBA" id="ARBA00022679"/>
    </source>
</evidence>
<dbReference type="Gene3D" id="6.10.340.10">
    <property type="match status" value="1"/>
</dbReference>
<evidence type="ECO:0000256" key="3">
    <source>
        <dbReference type="ARBA" id="ARBA00022553"/>
    </source>
</evidence>
<protein>
    <submittedName>
        <fullName evidence="10">Sensor histidine kinase</fullName>
        <ecNumber evidence="10">2.7.13.3</ecNumber>
    </submittedName>
</protein>
<evidence type="ECO:0000256" key="7">
    <source>
        <dbReference type="SAM" id="MobiDB-lite"/>
    </source>
</evidence>
<dbReference type="InterPro" id="IPR010559">
    <property type="entry name" value="Sig_transdc_His_kin_internal"/>
</dbReference>
<dbReference type="PANTHER" id="PTHR34220">
    <property type="entry name" value="SENSOR HISTIDINE KINASE YPDA"/>
    <property type="match status" value="1"/>
</dbReference>
<evidence type="ECO:0000313" key="11">
    <source>
        <dbReference type="Proteomes" id="UP001596028"/>
    </source>
</evidence>
<reference evidence="11" key="1">
    <citation type="journal article" date="2019" name="Int. J. Syst. Evol. Microbiol.">
        <title>The Global Catalogue of Microorganisms (GCM) 10K type strain sequencing project: providing services to taxonomists for standard genome sequencing and annotation.</title>
        <authorList>
            <consortium name="The Broad Institute Genomics Platform"/>
            <consortium name="The Broad Institute Genome Sequencing Center for Infectious Disease"/>
            <person name="Wu L."/>
            <person name="Ma J."/>
        </authorList>
    </citation>
    <scope>NUCLEOTIDE SEQUENCE [LARGE SCALE GENOMIC DNA]</scope>
    <source>
        <strain evidence="11">CCUG 49571</strain>
    </source>
</reference>
<comment type="caution">
    <text evidence="10">The sequence shown here is derived from an EMBL/GenBank/DDBJ whole genome shotgun (WGS) entry which is preliminary data.</text>
</comment>
<proteinExistence type="predicted"/>
<feature type="region of interest" description="Disordered" evidence="7">
    <location>
        <begin position="581"/>
        <end position="603"/>
    </location>
</feature>